<dbReference type="InterPro" id="IPR018739">
    <property type="entry name" value="DUF2281"/>
</dbReference>
<protein>
    <recommendedName>
        <fullName evidence="1">DUF2281 domain-containing protein</fullName>
    </recommendedName>
</protein>
<comment type="caution">
    <text evidence="2">The sequence shown here is derived from an EMBL/GenBank/DDBJ whole genome shotgun (WGS) entry which is preliminary data.</text>
</comment>
<dbReference type="RefSeq" id="WP_152978212.1">
    <property type="nucleotide sequence ID" value="NZ_LKHP01000004.1"/>
</dbReference>
<accession>A0A0R3K2G0</accession>
<dbReference type="OrthoDB" id="9813823at2"/>
<dbReference type="STRING" id="908809.ABG79_00904"/>
<dbReference type="EMBL" id="LKHP01000004">
    <property type="protein sequence ID" value="KRQ87106.1"/>
    <property type="molecule type" value="Genomic_DNA"/>
</dbReference>
<evidence type="ECO:0000313" key="2">
    <source>
        <dbReference type="EMBL" id="KRQ87106.1"/>
    </source>
</evidence>
<sequence length="57" mass="6951">MNLAEKIFDDIRTLPEKAQAEVIEYIEFLKYREKKQREKLMDQFIDENFEALKELAK</sequence>
<gene>
    <name evidence="2" type="ORF">ABG79_00904</name>
</gene>
<reference evidence="2 3" key="1">
    <citation type="submission" date="2015-09" db="EMBL/GenBank/DDBJ databases">
        <title>Draft genome sequence of a Caloramator mitchellensis, a moderate thermophile from the Great Artesian Basin of Australia.</title>
        <authorList>
            <person name="Patel B.K."/>
        </authorList>
    </citation>
    <scope>NUCLEOTIDE SEQUENCE [LARGE SCALE GENOMIC DNA]</scope>
    <source>
        <strain evidence="2 3">VF08</strain>
    </source>
</reference>
<evidence type="ECO:0000259" key="1">
    <source>
        <dbReference type="Pfam" id="PF10047"/>
    </source>
</evidence>
<dbReference type="AlphaFoldDB" id="A0A0R3K2G0"/>
<evidence type="ECO:0000313" key="3">
    <source>
        <dbReference type="Proteomes" id="UP000052015"/>
    </source>
</evidence>
<dbReference type="Proteomes" id="UP000052015">
    <property type="component" value="Unassembled WGS sequence"/>
</dbReference>
<dbReference type="Pfam" id="PF10047">
    <property type="entry name" value="DUF2281"/>
    <property type="match status" value="1"/>
</dbReference>
<organism evidence="2 3">
    <name type="scientific">Caloramator mitchellensis</name>
    <dbReference type="NCBI Taxonomy" id="908809"/>
    <lineage>
        <taxon>Bacteria</taxon>
        <taxon>Bacillati</taxon>
        <taxon>Bacillota</taxon>
        <taxon>Clostridia</taxon>
        <taxon>Eubacteriales</taxon>
        <taxon>Clostridiaceae</taxon>
        <taxon>Caloramator</taxon>
    </lineage>
</organism>
<name>A0A0R3K2G0_CALMK</name>
<feature type="domain" description="DUF2281" evidence="1">
    <location>
        <begin position="7"/>
        <end position="39"/>
    </location>
</feature>
<keyword evidence="3" id="KW-1185">Reference proteome</keyword>
<proteinExistence type="predicted"/>